<evidence type="ECO:0000256" key="2">
    <source>
        <dbReference type="ARBA" id="ARBA00008017"/>
    </source>
</evidence>
<reference evidence="6" key="1">
    <citation type="submission" date="2013-10" db="EMBL/GenBank/DDBJ databases">
        <title>Genomic analysis of the causative agents of coccidiosis in chickens.</title>
        <authorList>
            <person name="Reid A.J."/>
            <person name="Blake D."/>
            <person name="Billington K."/>
            <person name="Browne H."/>
            <person name="Dunn M."/>
            <person name="Hung S."/>
            <person name="Kawahara F."/>
            <person name="Miranda-Saavedra D."/>
            <person name="Mourier T."/>
            <person name="Nagra H."/>
            <person name="Otto T.D."/>
            <person name="Rawlings N."/>
            <person name="Sanchez A."/>
            <person name="Sanders M."/>
            <person name="Subramaniam C."/>
            <person name="Tay Y."/>
            <person name="Dear P."/>
            <person name="Doerig C."/>
            <person name="Gruber A."/>
            <person name="Parkinson J."/>
            <person name="Shirley M."/>
            <person name="Wan K.L."/>
            <person name="Berriman M."/>
            <person name="Tomley F."/>
            <person name="Pain A."/>
        </authorList>
    </citation>
    <scope>NUCLEOTIDE SEQUENCE [LARGE SCALE GENOMIC DNA]</scope>
    <source>
        <strain evidence="6">Houghton</strain>
    </source>
</reference>
<dbReference type="Pfam" id="PF00924">
    <property type="entry name" value="MS_channel_2nd"/>
    <property type="match status" value="1"/>
</dbReference>
<organism evidence="6 7">
    <name type="scientific">Eimeria brunetti</name>
    <dbReference type="NCBI Taxonomy" id="51314"/>
    <lineage>
        <taxon>Eukaryota</taxon>
        <taxon>Sar</taxon>
        <taxon>Alveolata</taxon>
        <taxon>Apicomplexa</taxon>
        <taxon>Conoidasida</taxon>
        <taxon>Coccidia</taxon>
        <taxon>Eucoccidiorida</taxon>
        <taxon>Eimeriorina</taxon>
        <taxon>Eimeriidae</taxon>
        <taxon>Eimeria</taxon>
    </lineage>
</organism>
<feature type="transmembrane region" description="Helical" evidence="4">
    <location>
        <begin position="1124"/>
        <end position="1141"/>
    </location>
</feature>
<protein>
    <recommendedName>
        <fullName evidence="5">EF-hand domain-containing protein</fullName>
    </recommendedName>
</protein>
<keyword evidence="4" id="KW-0472">Membrane</keyword>
<keyword evidence="7" id="KW-1185">Reference proteome</keyword>
<dbReference type="GO" id="GO:0005886">
    <property type="term" value="C:plasma membrane"/>
    <property type="evidence" value="ECO:0007669"/>
    <property type="project" value="TreeGrafter"/>
</dbReference>
<dbReference type="SUPFAM" id="SSF50182">
    <property type="entry name" value="Sm-like ribonucleoproteins"/>
    <property type="match status" value="1"/>
</dbReference>
<feature type="region of interest" description="Disordered" evidence="3">
    <location>
        <begin position="1347"/>
        <end position="1372"/>
    </location>
</feature>
<keyword evidence="4" id="KW-1133">Transmembrane helix</keyword>
<feature type="region of interest" description="Disordered" evidence="3">
    <location>
        <begin position="1454"/>
        <end position="1476"/>
    </location>
</feature>
<evidence type="ECO:0000256" key="4">
    <source>
        <dbReference type="SAM" id="Phobius"/>
    </source>
</evidence>
<dbReference type="GO" id="GO:0006820">
    <property type="term" value="P:monoatomic anion transport"/>
    <property type="evidence" value="ECO:0007669"/>
    <property type="project" value="TreeGrafter"/>
</dbReference>
<evidence type="ECO:0000313" key="7">
    <source>
        <dbReference type="Proteomes" id="UP000030750"/>
    </source>
</evidence>
<feature type="region of interest" description="Disordered" evidence="3">
    <location>
        <begin position="655"/>
        <end position="761"/>
    </location>
</feature>
<accession>U6L5Y0</accession>
<dbReference type="OrthoDB" id="544685at2759"/>
<feature type="transmembrane region" description="Helical" evidence="4">
    <location>
        <begin position="259"/>
        <end position="281"/>
    </location>
</feature>
<feature type="compositionally biased region" description="Low complexity" evidence="3">
    <location>
        <begin position="1347"/>
        <end position="1359"/>
    </location>
</feature>
<feature type="transmembrane region" description="Helical" evidence="4">
    <location>
        <begin position="162"/>
        <end position="191"/>
    </location>
</feature>
<dbReference type="EMBL" id="HG710206">
    <property type="protein sequence ID" value="CDJ45817.1"/>
    <property type="molecule type" value="Genomic_DNA"/>
</dbReference>
<gene>
    <name evidence="6" type="ORF">EBH_0061940</name>
</gene>
<dbReference type="VEuPathDB" id="ToxoDB:EBH_0061940"/>
<dbReference type="InterPro" id="IPR016688">
    <property type="entry name" value="MscS-like_plants/fungi"/>
</dbReference>
<reference evidence="6" key="2">
    <citation type="submission" date="2013-10" db="EMBL/GenBank/DDBJ databases">
        <authorList>
            <person name="Aslett M."/>
        </authorList>
    </citation>
    <scope>NUCLEOTIDE SEQUENCE [LARGE SCALE GENOMIC DNA]</scope>
    <source>
        <strain evidence="6">Houghton</strain>
    </source>
</reference>
<feature type="region of interest" description="Disordered" evidence="3">
    <location>
        <begin position="1500"/>
        <end position="1530"/>
    </location>
</feature>
<dbReference type="PROSITE" id="PS50222">
    <property type="entry name" value="EF_HAND_2"/>
    <property type="match status" value="1"/>
</dbReference>
<evidence type="ECO:0000313" key="6">
    <source>
        <dbReference type="EMBL" id="CDJ45817.1"/>
    </source>
</evidence>
<feature type="compositionally biased region" description="Basic and acidic residues" evidence="3">
    <location>
        <begin position="728"/>
        <end position="750"/>
    </location>
</feature>
<dbReference type="Proteomes" id="UP000030750">
    <property type="component" value="Unassembled WGS sequence"/>
</dbReference>
<feature type="domain" description="EF-hand" evidence="5">
    <location>
        <begin position="1068"/>
        <end position="1103"/>
    </location>
</feature>
<dbReference type="InterPro" id="IPR006685">
    <property type="entry name" value="MscS_channel_2nd"/>
</dbReference>
<proteinExistence type="inferred from homology"/>
<feature type="region of interest" description="Disordered" evidence="3">
    <location>
        <begin position="594"/>
        <end position="643"/>
    </location>
</feature>
<feature type="compositionally biased region" description="Basic and acidic residues" evidence="3">
    <location>
        <begin position="945"/>
        <end position="959"/>
    </location>
</feature>
<dbReference type="GO" id="GO:0008381">
    <property type="term" value="F:mechanosensitive monoatomic ion channel activity"/>
    <property type="evidence" value="ECO:0007669"/>
    <property type="project" value="TreeGrafter"/>
</dbReference>
<feature type="compositionally biased region" description="Basic and acidic residues" evidence="3">
    <location>
        <begin position="688"/>
        <end position="701"/>
    </location>
</feature>
<comment type="similarity">
    <text evidence="2">Belongs to the MscS (TC 1.A.23) family.</text>
</comment>
<dbReference type="PANTHER" id="PTHR31618:SF1">
    <property type="entry name" value="EF-HAND DOMAIN-CONTAINING PROTEIN"/>
    <property type="match status" value="1"/>
</dbReference>
<evidence type="ECO:0000259" key="5">
    <source>
        <dbReference type="PROSITE" id="PS50222"/>
    </source>
</evidence>
<feature type="transmembrane region" description="Helical" evidence="4">
    <location>
        <begin position="99"/>
        <end position="118"/>
    </location>
</feature>
<dbReference type="GO" id="GO:0005509">
    <property type="term" value="F:calcium ion binding"/>
    <property type="evidence" value="ECO:0007669"/>
    <property type="project" value="InterPro"/>
</dbReference>
<name>U6L5Y0_9EIME</name>
<evidence type="ECO:0000256" key="3">
    <source>
        <dbReference type="SAM" id="MobiDB-lite"/>
    </source>
</evidence>
<feature type="compositionally biased region" description="Low complexity" evidence="3">
    <location>
        <begin position="594"/>
        <end position="621"/>
    </location>
</feature>
<sequence length="1605" mass="175168">MEAPSPGGPTGGSAAGPRSFGRHFAGGIFPNLTNIAKPPAFSYSFRNPEVNVRFFGGVQEGEEKEENSESDEEQGEQPSKCVSACKDFISAVFPNSYPLIWLALPFAVCAVLAAASFGNNAEEEGLMVFTRENQFNATTNDPDTQTTFVKQMSTRDMTFQGVALLIFISLINAAAWLGCMLARAVFLTFIVNIGLYQKQTVSSLLTTVDPELVYFLWSVGMYIFWQRSVRPGKLFCVKDIDASKSTIQLFDTSLFGQSLFVLPSIAKCQGVLSLLIILLAARRLVQSVMIFYFELGFMASMNGQVVKYLTKYAALRKLNTKWAAYHLCKDTVSQASCDGTSQDDEDRMEGGGGLRCAELRRGRSMVSVASRTSRFSRHPSLRVPTRALPSLVLDKPELPPPPCTAKAGKANISRCKHIGGRFVDRTVRINYFRFRFQENKNIQSRELRGQGLPSQLTRSSIERCKHSRIHHWLLLQYVAVFPPAVFLQGQRIEMDSKAKAREVSDRLFWALAKDASELAATEQQPFRDSPPNFKPRKTPSYGDFQQINKQQQANNEQERTVTWLGSPELQKVVTIDPTEEVSRTAAAAAESAVASSSAATNSAAATTTATPAGASRAAGTPAPLPNNSTASTDPAGEGDCNTRLNSSCPASVSLQASLREGSSSEGEGLCPQSEASASVSESASVDITNKERQRRSGERIAEILGAPAAPAGSSTGNVIRGGSPALEGTERAEGTHRSTEADHPAEDSDSRAPFGGRRKPSKYLQLGMHVSKGTFMGEARRRLSPQLLRGNPCVQMRPNQSLYLLGPKFAADTKQSVPPPLDSTCAPDVSTGPVGPSACDQRTQKPQDSGAYVSASAAACGQETGGRVDERDKECFELMAVSQIAQPPLRTAAESFNGHASADGSVRARELWRTSCPSVPPYHRSASLESGPSLASSSSDENTVEDARYTRERKPRNGDSEAEGPQDDRKKKTSEVLGAVNTTTNSSFFDDYASSCFFSKTSPSASDCHLVGTSTASGERGGPLGVSRRLLDPSSAGEEDCFPARRRRRSFKRNMPEYFTRSFVEMFLKEDEVEEFMKLVDLAGHGKINQPMFKRAVVSIYKMRKALLKSLTSQASICKTVRRMISVVLWVATLVAMLLVFGVNLNTVLVSGAASISALVVALSYIYQNFITAVIFVAFTNPYNVGDRVRIDNGEAMYVRNIHTYTTEFVTIHSKPIVYSNSVLFGRQLTNESRATNATFSMPMRLDIRTQLQSLRFLEAGMRRAIAARPMDFVKDSFSIYITDVQPGRWMDITVWLSAVEGWGNAPKVLRLRTDMYLVLQRLCLRFGISYQEPLLPVQLNGSPPAQAPAAVPAVSNSPTHQTGTPLHHFHSSASHGAAAEDVYDAMLNSGSWAHDQCHYRSRLPSRSGMGRKGLMCKSSGFGELETPGPIHAAYEGVSGAKLERRRPISAQYPSPIRCTKEPTENYSSPHQEEKDGLRGLFVETSKCRNRLHEVGQALPGAARAASARYSPPPSCKAKGTETETETEGREIHYIRAADEPLHGHPKSHSCVVFPPAKKVAAANWQPQPVPRSTLKPLSTAVQGIVLPRRRRRVSVLREGGAASR</sequence>
<keyword evidence="4" id="KW-0812">Transmembrane</keyword>
<comment type="subcellular location">
    <subcellularLocation>
        <location evidence="1">Membrane</location>
        <topology evidence="1">Multi-pass membrane protein</topology>
    </subcellularLocation>
</comment>
<evidence type="ECO:0000256" key="1">
    <source>
        <dbReference type="ARBA" id="ARBA00004141"/>
    </source>
</evidence>
<dbReference type="InterPro" id="IPR002048">
    <property type="entry name" value="EF_hand_dom"/>
</dbReference>
<feature type="region of interest" description="Disordered" evidence="3">
    <location>
        <begin position="919"/>
        <end position="975"/>
    </location>
</feature>
<dbReference type="InterPro" id="IPR010920">
    <property type="entry name" value="LSM_dom_sf"/>
</dbReference>
<feature type="compositionally biased region" description="Low complexity" evidence="3">
    <location>
        <begin position="705"/>
        <end position="714"/>
    </location>
</feature>
<feature type="region of interest" description="Disordered" evidence="3">
    <location>
        <begin position="519"/>
        <end position="542"/>
    </location>
</feature>
<feature type="compositionally biased region" description="Low complexity" evidence="3">
    <location>
        <begin position="925"/>
        <end position="939"/>
    </location>
</feature>
<dbReference type="PANTHER" id="PTHR31618">
    <property type="entry name" value="MECHANOSENSITIVE ION CHANNEL PROTEIN 5"/>
    <property type="match status" value="1"/>
</dbReference>
<feature type="transmembrane region" description="Helical" evidence="4">
    <location>
        <begin position="1148"/>
        <end position="1167"/>
    </location>
</feature>
<feature type="compositionally biased region" description="Low complexity" evidence="3">
    <location>
        <begin position="660"/>
        <end position="685"/>
    </location>
</feature>
<feature type="compositionally biased region" description="Basic and acidic residues" evidence="3">
    <location>
        <begin position="1519"/>
        <end position="1530"/>
    </location>
</feature>